<dbReference type="FunFam" id="3.30.160.60:FF:002343">
    <property type="entry name" value="Zinc finger protein 33A"/>
    <property type="match status" value="1"/>
</dbReference>
<comment type="subcellular location">
    <subcellularLocation>
        <location evidence="1">Nucleus</location>
    </subcellularLocation>
</comment>
<dbReference type="GO" id="GO:0008270">
    <property type="term" value="F:zinc ion binding"/>
    <property type="evidence" value="ECO:0007669"/>
    <property type="project" value="UniProtKB-KW"/>
</dbReference>
<dbReference type="Pfam" id="PF00096">
    <property type="entry name" value="zf-C2H2"/>
    <property type="match status" value="1"/>
</dbReference>
<protein>
    <recommendedName>
        <fullName evidence="9">C2H2-type domain-containing protein</fullName>
    </recommendedName>
</protein>
<dbReference type="GO" id="GO:0000981">
    <property type="term" value="F:DNA-binding transcription factor activity, RNA polymerase II-specific"/>
    <property type="evidence" value="ECO:0007669"/>
    <property type="project" value="TreeGrafter"/>
</dbReference>
<dbReference type="PANTHER" id="PTHR23226">
    <property type="entry name" value="ZINC FINGER AND SCAN DOMAIN-CONTAINING"/>
    <property type="match status" value="1"/>
</dbReference>
<reference evidence="10" key="1">
    <citation type="submission" date="2025-08" db="UniProtKB">
        <authorList>
            <consortium name="Ensembl"/>
        </authorList>
    </citation>
    <scope>IDENTIFICATION</scope>
</reference>
<keyword evidence="4 7" id="KW-0863">Zinc-finger</keyword>
<evidence type="ECO:0000256" key="2">
    <source>
        <dbReference type="ARBA" id="ARBA00022723"/>
    </source>
</evidence>
<keyword evidence="2" id="KW-0479">Metal-binding</keyword>
<dbReference type="GO" id="GO:0005634">
    <property type="term" value="C:nucleus"/>
    <property type="evidence" value="ECO:0007669"/>
    <property type="project" value="UniProtKB-SubCell"/>
</dbReference>
<proteinExistence type="predicted"/>
<accession>A0A8C3QKH1</accession>
<dbReference type="PROSITE" id="PS50157">
    <property type="entry name" value="ZINC_FINGER_C2H2_2"/>
    <property type="match status" value="1"/>
</dbReference>
<keyword evidence="3" id="KW-0677">Repeat</keyword>
<name>A0A8C3QKH1_9PASS</name>
<dbReference type="Ensembl" id="ENSCRFT00000007710.1">
    <property type="protein sequence ID" value="ENSCRFP00000007443.1"/>
    <property type="gene ID" value="ENSCRFG00000005864.1"/>
</dbReference>
<dbReference type="GO" id="GO:0000978">
    <property type="term" value="F:RNA polymerase II cis-regulatory region sequence-specific DNA binding"/>
    <property type="evidence" value="ECO:0007669"/>
    <property type="project" value="TreeGrafter"/>
</dbReference>
<keyword evidence="6" id="KW-0539">Nucleus</keyword>
<evidence type="ECO:0000256" key="5">
    <source>
        <dbReference type="ARBA" id="ARBA00022833"/>
    </source>
</evidence>
<organism evidence="10 11">
    <name type="scientific">Cyanoderma ruficeps</name>
    <name type="common">rufous-capped babbler</name>
    <dbReference type="NCBI Taxonomy" id="181631"/>
    <lineage>
        <taxon>Eukaryota</taxon>
        <taxon>Metazoa</taxon>
        <taxon>Chordata</taxon>
        <taxon>Craniata</taxon>
        <taxon>Vertebrata</taxon>
        <taxon>Euteleostomi</taxon>
        <taxon>Archelosauria</taxon>
        <taxon>Archosauria</taxon>
        <taxon>Dinosauria</taxon>
        <taxon>Saurischia</taxon>
        <taxon>Theropoda</taxon>
        <taxon>Coelurosauria</taxon>
        <taxon>Aves</taxon>
        <taxon>Neognathae</taxon>
        <taxon>Neoaves</taxon>
        <taxon>Telluraves</taxon>
        <taxon>Australaves</taxon>
        <taxon>Passeriformes</taxon>
        <taxon>Sylvioidea</taxon>
        <taxon>Timaliidae</taxon>
        <taxon>Cyanoderma</taxon>
    </lineage>
</organism>
<evidence type="ECO:0000256" key="3">
    <source>
        <dbReference type="ARBA" id="ARBA00022737"/>
    </source>
</evidence>
<dbReference type="InterPro" id="IPR013087">
    <property type="entry name" value="Znf_C2H2_type"/>
</dbReference>
<feature type="compositionally biased region" description="Polar residues" evidence="8">
    <location>
        <begin position="1"/>
        <end position="16"/>
    </location>
</feature>
<evidence type="ECO:0000256" key="4">
    <source>
        <dbReference type="ARBA" id="ARBA00022771"/>
    </source>
</evidence>
<dbReference type="AlphaFoldDB" id="A0A8C3QKH1"/>
<reference evidence="10" key="2">
    <citation type="submission" date="2025-09" db="UniProtKB">
        <authorList>
            <consortium name="Ensembl"/>
        </authorList>
    </citation>
    <scope>IDENTIFICATION</scope>
</reference>
<feature type="domain" description="C2H2-type" evidence="9">
    <location>
        <begin position="28"/>
        <end position="55"/>
    </location>
</feature>
<evidence type="ECO:0000313" key="10">
    <source>
        <dbReference type="Ensembl" id="ENSCRFP00000007443.1"/>
    </source>
</evidence>
<dbReference type="Proteomes" id="UP000694396">
    <property type="component" value="Unplaced"/>
</dbReference>
<feature type="region of interest" description="Disordered" evidence="8">
    <location>
        <begin position="64"/>
        <end position="84"/>
    </location>
</feature>
<dbReference type="SUPFAM" id="SSF57667">
    <property type="entry name" value="beta-beta-alpha zinc fingers"/>
    <property type="match status" value="1"/>
</dbReference>
<evidence type="ECO:0000256" key="6">
    <source>
        <dbReference type="ARBA" id="ARBA00023242"/>
    </source>
</evidence>
<dbReference type="SMART" id="SM00355">
    <property type="entry name" value="ZnF_C2H2"/>
    <property type="match status" value="1"/>
</dbReference>
<keyword evidence="5" id="KW-0862">Zinc</keyword>
<dbReference type="PROSITE" id="PS00028">
    <property type="entry name" value="ZINC_FINGER_C2H2_1"/>
    <property type="match status" value="1"/>
</dbReference>
<dbReference type="PANTHER" id="PTHR23226:SF416">
    <property type="entry name" value="FI01424P"/>
    <property type="match status" value="1"/>
</dbReference>
<evidence type="ECO:0000313" key="11">
    <source>
        <dbReference type="Proteomes" id="UP000694396"/>
    </source>
</evidence>
<evidence type="ECO:0000259" key="9">
    <source>
        <dbReference type="PROSITE" id="PS50157"/>
    </source>
</evidence>
<dbReference type="Gene3D" id="3.30.160.60">
    <property type="entry name" value="Classic Zinc Finger"/>
    <property type="match status" value="2"/>
</dbReference>
<evidence type="ECO:0000256" key="7">
    <source>
        <dbReference type="PROSITE-ProRule" id="PRU00042"/>
    </source>
</evidence>
<feature type="region of interest" description="Disordered" evidence="8">
    <location>
        <begin position="1"/>
        <end position="20"/>
    </location>
</feature>
<keyword evidence="11" id="KW-1185">Reference proteome</keyword>
<evidence type="ECO:0000256" key="8">
    <source>
        <dbReference type="SAM" id="MobiDB-lite"/>
    </source>
</evidence>
<evidence type="ECO:0000256" key="1">
    <source>
        <dbReference type="ARBA" id="ARBA00004123"/>
    </source>
</evidence>
<dbReference type="InterPro" id="IPR036236">
    <property type="entry name" value="Znf_C2H2_sf"/>
</dbReference>
<sequence>ASTLGRGPTSTSSHLLQHQRIHTEERPFLCPECGKGFKQNSTLIRHRRVHNREKLYKCPELSDQLRSLPDPMDSNRGDAPPVPRLQEGLQAQVPPHHLFVHWGEVLHVLGMTYIGQSPGEPHSQ</sequence>